<proteinExistence type="predicted"/>
<organism evidence="4 5">
    <name type="scientific">Exidia glandulosa HHB12029</name>
    <dbReference type="NCBI Taxonomy" id="1314781"/>
    <lineage>
        <taxon>Eukaryota</taxon>
        <taxon>Fungi</taxon>
        <taxon>Dikarya</taxon>
        <taxon>Basidiomycota</taxon>
        <taxon>Agaricomycotina</taxon>
        <taxon>Agaricomycetes</taxon>
        <taxon>Auriculariales</taxon>
        <taxon>Exidiaceae</taxon>
        <taxon>Exidia</taxon>
    </lineage>
</organism>
<dbReference type="PANTHER" id="PTHR19848">
    <property type="entry name" value="WD40 REPEAT PROTEIN"/>
    <property type="match status" value="1"/>
</dbReference>
<evidence type="ECO:0000256" key="3">
    <source>
        <dbReference type="PROSITE-ProRule" id="PRU00221"/>
    </source>
</evidence>
<dbReference type="Proteomes" id="UP000077266">
    <property type="component" value="Unassembled WGS sequence"/>
</dbReference>
<dbReference type="SMART" id="SM00320">
    <property type="entry name" value="WD40"/>
    <property type="match status" value="2"/>
</dbReference>
<dbReference type="PROSITE" id="PS50294">
    <property type="entry name" value="WD_REPEATS_REGION"/>
    <property type="match status" value="2"/>
</dbReference>
<evidence type="ECO:0000256" key="1">
    <source>
        <dbReference type="ARBA" id="ARBA00022574"/>
    </source>
</evidence>
<protein>
    <submittedName>
        <fullName evidence="4">WD40 repeat-like protein</fullName>
    </submittedName>
</protein>
<dbReference type="STRING" id="1314781.A0A165ED27"/>
<dbReference type="InterPro" id="IPR015943">
    <property type="entry name" value="WD40/YVTN_repeat-like_dom_sf"/>
</dbReference>
<dbReference type="InterPro" id="IPR001680">
    <property type="entry name" value="WD40_rpt"/>
</dbReference>
<dbReference type="InterPro" id="IPR036322">
    <property type="entry name" value="WD40_repeat_dom_sf"/>
</dbReference>
<dbReference type="Pfam" id="PF00400">
    <property type="entry name" value="WD40"/>
    <property type="match status" value="2"/>
</dbReference>
<feature type="repeat" description="WD" evidence="3">
    <location>
        <begin position="53"/>
        <end position="86"/>
    </location>
</feature>
<evidence type="ECO:0000313" key="5">
    <source>
        <dbReference type="Proteomes" id="UP000077266"/>
    </source>
</evidence>
<sequence length="86" mass="9136">AATGLPAGIPLRGHHSWVWSVAYSADGKRIVSGFIDHTIRIWDAATGPSIATLHGHTNRVYSVVFSPDGTQLASASPDGTLRIWDA</sequence>
<dbReference type="PROSITE" id="PS00678">
    <property type="entry name" value="WD_REPEATS_1"/>
    <property type="match status" value="2"/>
</dbReference>
<dbReference type="OrthoDB" id="6262491at2759"/>
<evidence type="ECO:0000256" key="2">
    <source>
        <dbReference type="ARBA" id="ARBA00022737"/>
    </source>
</evidence>
<keyword evidence="2" id="KW-0677">Repeat</keyword>
<keyword evidence="5" id="KW-1185">Reference proteome</keyword>
<feature type="non-terminal residue" evidence="4">
    <location>
        <position position="1"/>
    </location>
</feature>
<dbReference type="Gene3D" id="2.130.10.10">
    <property type="entry name" value="YVTN repeat-like/Quinoprotein amine dehydrogenase"/>
    <property type="match status" value="1"/>
</dbReference>
<accession>A0A165ED27</accession>
<keyword evidence="1 3" id="KW-0853">WD repeat</keyword>
<dbReference type="InterPro" id="IPR019775">
    <property type="entry name" value="WD40_repeat_CS"/>
</dbReference>
<dbReference type="EMBL" id="KV426149">
    <property type="protein sequence ID" value="KZV86643.1"/>
    <property type="molecule type" value="Genomic_DNA"/>
</dbReference>
<dbReference type="SUPFAM" id="SSF50978">
    <property type="entry name" value="WD40 repeat-like"/>
    <property type="match status" value="1"/>
</dbReference>
<reference evidence="4 5" key="1">
    <citation type="journal article" date="2016" name="Mol. Biol. Evol.">
        <title>Comparative Genomics of Early-Diverging Mushroom-Forming Fungi Provides Insights into the Origins of Lignocellulose Decay Capabilities.</title>
        <authorList>
            <person name="Nagy L.G."/>
            <person name="Riley R."/>
            <person name="Tritt A."/>
            <person name="Adam C."/>
            <person name="Daum C."/>
            <person name="Floudas D."/>
            <person name="Sun H."/>
            <person name="Yadav J.S."/>
            <person name="Pangilinan J."/>
            <person name="Larsson K.H."/>
            <person name="Matsuura K."/>
            <person name="Barry K."/>
            <person name="Labutti K."/>
            <person name="Kuo R."/>
            <person name="Ohm R.A."/>
            <person name="Bhattacharya S.S."/>
            <person name="Shirouzu T."/>
            <person name="Yoshinaga Y."/>
            <person name="Martin F.M."/>
            <person name="Grigoriev I.V."/>
            <person name="Hibbett D.S."/>
        </authorList>
    </citation>
    <scope>NUCLEOTIDE SEQUENCE [LARGE SCALE GENOMIC DNA]</scope>
    <source>
        <strain evidence="4 5">HHB12029</strain>
    </source>
</reference>
<evidence type="ECO:0000313" key="4">
    <source>
        <dbReference type="EMBL" id="KZV86643.1"/>
    </source>
</evidence>
<gene>
    <name evidence="4" type="ORF">EXIGLDRAFT_561242</name>
</gene>
<name>A0A165ED27_EXIGL</name>
<feature type="non-terminal residue" evidence="4">
    <location>
        <position position="86"/>
    </location>
</feature>
<dbReference type="PANTHER" id="PTHR19848:SF8">
    <property type="entry name" value="F-BOX AND WD REPEAT DOMAIN CONTAINING 7"/>
    <property type="match status" value="1"/>
</dbReference>
<dbReference type="AlphaFoldDB" id="A0A165ED27"/>
<dbReference type="InParanoid" id="A0A165ED27"/>
<feature type="repeat" description="WD" evidence="3">
    <location>
        <begin position="11"/>
        <end position="52"/>
    </location>
</feature>
<dbReference type="PROSITE" id="PS50082">
    <property type="entry name" value="WD_REPEATS_2"/>
    <property type="match status" value="2"/>
</dbReference>